<dbReference type="Pfam" id="PF06956">
    <property type="entry name" value="RtcR"/>
    <property type="match status" value="1"/>
</dbReference>
<keyword evidence="5" id="KW-1185">Reference proteome</keyword>
<dbReference type="PANTHER" id="PTHR32071:SF14">
    <property type="entry name" value="TRANSCRIPTIONAL REGULATORY PROTEIN RTCR"/>
    <property type="match status" value="1"/>
</dbReference>
<dbReference type="GO" id="GO:0003700">
    <property type="term" value="F:DNA-binding transcription factor activity"/>
    <property type="evidence" value="ECO:0007669"/>
    <property type="project" value="InterPro"/>
</dbReference>
<dbReference type="AlphaFoldDB" id="A0A143PEH3"/>
<dbReference type="PANTHER" id="PTHR32071">
    <property type="entry name" value="TRANSCRIPTIONAL REGULATORY PROTEIN"/>
    <property type="match status" value="1"/>
</dbReference>
<reference evidence="4 5" key="1">
    <citation type="journal article" date="2016" name="Genome Announc.">
        <title>First Complete Genome Sequence of a Subdivision 6 Acidobacterium Strain.</title>
        <authorList>
            <person name="Huang S."/>
            <person name="Vieira S."/>
            <person name="Bunk B."/>
            <person name="Riedel T."/>
            <person name="Sproer C."/>
            <person name="Overmann J."/>
        </authorList>
    </citation>
    <scope>NUCLEOTIDE SEQUENCE [LARGE SCALE GENOMIC DNA]</scope>
    <source>
        <strain evidence="5">DSM 100886 HEG_-6_39</strain>
    </source>
</reference>
<evidence type="ECO:0000256" key="1">
    <source>
        <dbReference type="ARBA" id="ARBA00022741"/>
    </source>
</evidence>
<dbReference type="PIRSF" id="PIRSF037354">
    <property type="entry name" value="Txn_actvtr_RtcR"/>
    <property type="match status" value="1"/>
</dbReference>
<dbReference type="STRING" id="1855912.LuPra_00136"/>
<dbReference type="Pfam" id="PF25601">
    <property type="entry name" value="AAA_lid_14"/>
    <property type="match status" value="1"/>
</dbReference>
<keyword evidence="1" id="KW-0547">Nucleotide-binding</keyword>
<sequence length="529" mass="58999">MLGLLGSTLDRGTAGPRRWEHWRPSVALCQHEDLVVSRFELLFAEPHASLAATVRDDIRHVSPETEVRLHVDATTDPWDFESVYAHLHDFARAYPFDPEAEDYLVHITTGSHVAQICLFLLTESRHIPGCLVQTSPPRRTRAIEPGGYQVIDLDLSKYDRIATRFAKDELDERTMLTSGIGTRNAAFEGLVTMLDRVATRSAAPMLLLGPTGAGKSRMARRVYDLKKARRLVRGPFVEVNCATIRGDAAMSALFGHVRGAFTGALRDRPGLLRSANEGVLFLDEIAELGLDEQAMLLRALEEKRFLPLGGDREASSDFQLIGGTNRDLSQAVREGRFRDDLLARINLWTFRLPGLVDRREDIAPNLAYELEQFRQRTGTAVTFSTEARRLFLEFAEGPDAPWPGNFRDLNAVVTRLATLAPGGRITVDQVAAEIATLRALWRESWAGHTRDGLIDLVVPAGTAVTLDRFDRAQLEDVLTVCRSAPSLSAAGRVLFDRSRARKQSVNDADRLRKYLARFGLDWHELKASV</sequence>
<dbReference type="CDD" id="cd00009">
    <property type="entry name" value="AAA"/>
    <property type="match status" value="1"/>
</dbReference>
<dbReference type="PATRIC" id="fig|1813736.3.peg.147"/>
<evidence type="ECO:0000256" key="2">
    <source>
        <dbReference type="ARBA" id="ARBA00022840"/>
    </source>
</evidence>
<dbReference type="InterPro" id="IPR058031">
    <property type="entry name" value="AAA_lid_NorR"/>
</dbReference>
<feature type="domain" description="Sigma-54 factor interaction" evidence="3">
    <location>
        <begin position="180"/>
        <end position="418"/>
    </location>
</feature>
<dbReference type="InterPro" id="IPR009715">
    <property type="entry name" value="RtcR"/>
</dbReference>
<name>A0A143PEH3_LUTPR</name>
<dbReference type="InterPro" id="IPR017183">
    <property type="entry name" value="Sigma54_dep_tscrpt_act_RtcR"/>
</dbReference>
<keyword evidence="2" id="KW-0067">ATP-binding</keyword>
<dbReference type="Proteomes" id="UP000076079">
    <property type="component" value="Chromosome"/>
</dbReference>
<evidence type="ECO:0000259" key="3">
    <source>
        <dbReference type="PROSITE" id="PS50045"/>
    </source>
</evidence>
<evidence type="ECO:0000313" key="4">
    <source>
        <dbReference type="EMBL" id="AMY06972.1"/>
    </source>
</evidence>
<protein>
    <submittedName>
        <fullName evidence="4">Nitrogen assimilation regulatory protein</fullName>
    </submittedName>
</protein>
<dbReference type="InterPro" id="IPR003593">
    <property type="entry name" value="AAA+_ATPase"/>
</dbReference>
<reference evidence="5" key="2">
    <citation type="submission" date="2016-04" db="EMBL/GenBank/DDBJ databases">
        <title>First Complete Genome Sequence of a Subdivision 6 Acidobacterium.</title>
        <authorList>
            <person name="Huang S."/>
            <person name="Vieira S."/>
            <person name="Bunk B."/>
            <person name="Riedel T."/>
            <person name="Sproeer C."/>
            <person name="Overmann J."/>
        </authorList>
    </citation>
    <scope>NUCLEOTIDE SEQUENCE [LARGE SCALE GENOMIC DNA]</scope>
    <source>
        <strain evidence="5">DSM 100886 HEG_-6_39</strain>
    </source>
</reference>
<accession>A0A143PEH3</accession>
<dbReference type="SMART" id="SM00382">
    <property type="entry name" value="AAA"/>
    <property type="match status" value="1"/>
</dbReference>
<evidence type="ECO:0000313" key="5">
    <source>
        <dbReference type="Proteomes" id="UP000076079"/>
    </source>
</evidence>
<dbReference type="EMBL" id="CP015136">
    <property type="protein sequence ID" value="AMY06972.1"/>
    <property type="molecule type" value="Genomic_DNA"/>
</dbReference>
<dbReference type="GO" id="GO:0005524">
    <property type="term" value="F:ATP binding"/>
    <property type="evidence" value="ECO:0007669"/>
    <property type="project" value="UniProtKB-KW"/>
</dbReference>
<dbReference type="InterPro" id="IPR027417">
    <property type="entry name" value="P-loop_NTPase"/>
</dbReference>
<dbReference type="Pfam" id="PF00158">
    <property type="entry name" value="Sigma54_activat"/>
    <property type="match status" value="1"/>
</dbReference>
<gene>
    <name evidence="4" type="primary">ntrC_1</name>
    <name evidence="4" type="ORF">LuPra_00136</name>
</gene>
<dbReference type="InterPro" id="IPR002078">
    <property type="entry name" value="Sigma_54_int"/>
</dbReference>
<dbReference type="RefSeq" id="WP_269465617.1">
    <property type="nucleotide sequence ID" value="NZ_CP015136.1"/>
</dbReference>
<dbReference type="Gene3D" id="1.10.8.60">
    <property type="match status" value="1"/>
</dbReference>
<dbReference type="KEGG" id="abac:LuPra_00136"/>
<organism evidence="4 5">
    <name type="scientific">Luteitalea pratensis</name>
    <dbReference type="NCBI Taxonomy" id="1855912"/>
    <lineage>
        <taxon>Bacteria</taxon>
        <taxon>Pseudomonadati</taxon>
        <taxon>Acidobacteriota</taxon>
        <taxon>Vicinamibacteria</taxon>
        <taxon>Vicinamibacterales</taxon>
        <taxon>Vicinamibacteraceae</taxon>
        <taxon>Luteitalea</taxon>
    </lineage>
</organism>
<dbReference type="NCBIfam" id="NF038308">
    <property type="entry name" value="RNA_repair_RtcR"/>
    <property type="match status" value="1"/>
</dbReference>
<proteinExistence type="predicted"/>
<dbReference type="SUPFAM" id="SSF52540">
    <property type="entry name" value="P-loop containing nucleoside triphosphate hydrolases"/>
    <property type="match status" value="1"/>
</dbReference>
<dbReference type="PROSITE" id="PS50045">
    <property type="entry name" value="SIGMA54_INTERACT_4"/>
    <property type="match status" value="1"/>
</dbReference>
<dbReference type="Gene3D" id="3.40.50.300">
    <property type="entry name" value="P-loop containing nucleotide triphosphate hydrolases"/>
    <property type="match status" value="1"/>
</dbReference>